<proteinExistence type="predicted"/>
<reference evidence="3" key="1">
    <citation type="journal article" date="2019" name="Int. J. Syst. Evol. Microbiol.">
        <title>The Global Catalogue of Microorganisms (GCM) 10K type strain sequencing project: providing services to taxonomists for standard genome sequencing and annotation.</title>
        <authorList>
            <consortium name="The Broad Institute Genomics Platform"/>
            <consortium name="The Broad Institute Genome Sequencing Center for Infectious Disease"/>
            <person name="Wu L."/>
            <person name="Ma J."/>
        </authorList>
    </citation>
    <scope>NUCLEOTIDE SEQUENCE [LARGE SCALE GENOMIC DNA]</scope>
    <source>
        <strain evidence="3">JCM 18472</strain>
    </source>
</reference>
<keyword evidence="3" id="KW-1185">Reference proteome</keyword>
<feature type="region of interest" description="Disordered" evidence="1">
    <location>
        <begin position="120"/>
        <end position="158"/>
    </location>
</feature>
<protein>
    <submittedName>
        <fullName evidence="2">Uncharacterized protein</fullName>
    </submittedName>
</protein>
<comment type="caution">
    <text evidence="2">The sequence shown here is derived from an EMBL/GenBank/DDBJ whole genome shotgun (WGS) entry which is preliminary data.</text>
</comment>
<feature type="compositionally biased region" description="Low complexity" evidence="1">
    <location>
        <begin position="138"/>
        <end position="158"/>
    </location>
</feature>
<gene>
    <name evidence="2" type="ORF">GCM10023342_31960</name>
</gene>
<dbReference type="Proteomes" id="UP001500074">
    <property type="component" value="Unassembled WGS sequence"/>
</dbReference>
<evidence type="ECO:0000313" key="2">
    <source>
        <dbReference type="EMBL" id="GAA5179676.1"/>
    </source>
</evidence>
<name>A0ABP9RKS9_9GAMM</name>
<evidence type="ECO:0000256" key="1">
    <source>
        <dbReference type="SAM" id="MobiDB-lite"/>
    </source>
</evidence>
<dbReference type="EMBL" id="BAABKI010000052">
    <property type="protein sequence ID" value="GAA5179676.1"/>
    <property type="molecule type" value="Genomic_DNA"/>
</dbReference>
<sequence length="158" mass="17182">MLTGAWLSMAVHCPDFLALLLPTGDGGLPATLKSTRSDLSPAMKINVEFDMTPAEFRQALGLPDVDAFQREMMSRIQQQMEAGVEGYDPWNLMQPFLQQGMTQGMTHFGNYQQMMLDMLRKAGSPSSAEKASTDDKAGGSANRSSATASASSRQNRKS</sequence>
<accession>A0ABP9RKS9</accession>
<evidence type="ECO:0000313" key="3">
    <source>
        <dbReference type="Proteomes" id="UP001500074"/>
    </source>
</evidence>
<organism evidence="2 3">
    <name type="scientific">Modicisalibacter zincidurans</name>
    <dbReference type="NCBI Taxonomy" id="1178777"/>
    <lineage>
        <taxon>Bacteria</taxon>
        <taxon>Pseudomonadati</taxon>
        <taxon>Pseudomonadota</taxon>
        <taxon>Gammaproteobacteria</taxon>
        <taxon>Oceanospirillales</taxon>
        <taxon>Halomonadaceae</taxon>
        <taxon>Modicisalibacter</taxon>
    </lineage>
</organism>